<proteinExistence type="predicted"/>
<organism evidence="1">
    <name type="scientific">Siphoviridae sp. ctNxi14</name>
    <dbReference type="NCBI Taxonomy" id="2825475"/>
    <lineage>
        <taxon>Viruses</taxon>
        <taxon>Duplodnaviria</taxon>
        <taxon>Heunggongvirae</taxon>
        <taxon>Uroviricota</taxon>
        <taxon>Caudoviricetes</taxon>
    </lineage>
</organism>
<sequence length="80" mass="9853">MEKKIMRDFWKQLFCKHDYTLSRWHWTHGINGNEPREMECEYICTKCGKFKWTHPDRNSAREKSILDSGIEPYKRIYPKE</sequence>
<reference evidence="1" key="1">
    <citation type="journal article" date="2021" name="Proc. Natl. Acad. Sci. U.S.A.">
        <title>A Catalog of Tens of Thousands of Viruses from Human Metagenomes Reveals Hidden Associations with Chronic Diseases.</title>
        <authorList>
            <person name="Tisza M.J."/>
            <person name="Buck C.B."/>
        </authorList>
    </citation>
    <scope>NUCLEOTIDE SEQUENCE</scope>
    <source>
        <strain evidence="1">CtNxi14</strain>
    </source>
</reference>
<accession>A0A8S5VHE5</accession>
<dbReference type="EMBL" id="BK016266">
    <property type="protein sequence ID" value="DAG06201.1"/>
    <property type="molecule type" value="Genomic_DNA"/>
</dbReference>
<name>A0A8S5VHE5_9CAUD</name>
<protein>
    <submittedName>
        <fullName evidence="1">Uncharacterized protein</fullName>
    </submittedName>
</protein>
<evidence type="ECO:0000313" key="1">
    <source>
        <dbReference type="EMBL" id="DAG06201.1"/>
    </source>
</evidence>